<name>A0ABQ5GKM6_9ASTR</name>
<sequence length="395" mass="43794">MDNVRPRASYSPIKRSYYTRPSVRPKDLKQDVKTSRVKNMTTVGTRAVVNTGKANNKNGNPKICLQDHAVVDSGCSGHMTSNKAYLSTLIVYNGGLSAFWMEITLSSFTDTECLILSPSFKLLDENQVVLRAPRQNGVYNLDLKNIVPSEVRILKYTTKEPKEIKETKQTLGHVVLTLVKKVKSLEVALKRMSKRVILSDSEDEETENQGRKIQDIDNDPLVSLIRESMKEKEADFASHTKASASGEAQEDDLSPTILEATQILSQVVSQSVSTYKRKTRSANKGKDIGIGMDFFSAAKERLNFAKVEVNTEVNPGSAGVNTGNTPVSTPSVIQTVNVIVPSPVKSQRERKAPMTLEDVQATQKTKEQIRQEEAGLTEAMRLQALQDEEDVIQVH</sequence>
<organism evidence="1 2">
    <name type="scientific">Tanacetum coccineum</name>
    <dbReference type="NCBI Taxonomy" id="301880"/>
    <lineage>
        <taxon>Eukaryota</taxon>
        <taxon>Viridiplantae</taxon>
        <taxon>Streptophyta</taxon>
        <taxon>Embryophyta</taxon>
        <taxon>Tracheophyta</taxon>
        <taxon>Spermatophyta</taxon>
        <taxon>Magnoliopsida</taxon>
        <taxon>eudicotyledons</taxon>
        <taxon>Gunneridae</taxon>
        <taxon>Pentapetalae</taxon>
        <taxon>asterids</taxon>
        <taxon>campanulids</taxon>
        <taxon>Asterales</taxon>
        <taxon>Asteraceae</taxon>
        <taxon>Asteroideae</taxon>
        <taxon>Anthemideae</taxon>
        <taxon>Anthemidinae</taxon>
        <taxon>Tanacetum</taxon>
    </lineage>
</organism>
<accession>A0ABQ5GKM6</accession>
<keyword evidence="2" id="KW-1185">Reference proteome</keyword>
<reference evidence="1" key="1">
    <citation type="journal article" date="2022" name="Int. J. Mol. Sci.">
        <title>Draft Genome of Tanacetum Coccineum: Genomic Comparison of Closely Related Tanacetum-Family Plants.</title>
        <authorList>
            <person name="Yamashiro T."/>
            <person name="Shiraishi A."/>
            <person name="Nakayama K."/>
            <person name="Satake H."/>
        </authorList>
    </citation>
    <scope>NUCLEOTIDE SEQUENCE</scope>
</reference>
<dbReference type="EMBL" id="BQNB010018586">
    <property type="protein sequence ID" value="GJT76014.1"/>
    <property type="molecule type" value="Genomic_DNA"/>
</dbReference>
<dbReference type="Proteomes" id="UP001151760">
    <property type="component" value="Unassembled WGS sequence"/>
</dbReference>
<proteinExistence type="predicted"/>
<protein>
    <submittedName>
        <fullName evidence="1">Uncharacterized protein</fullName>
    </submittedName>
</protein>
<evidence type="ECO:0000313" key="2">
    <source>
        <dbReference type="Proteomes" id="UP001151760"/>
    </source>
</evidence>
<gene>
    <name evidence="1" type="ORF">Tco_1042739</name>
</gene>
<comment type="caution">
    <text evidence="1">The sequence shown here is derived from an EMBL/GenBank/DDBJ whole genome shotgun (WGS) entry which is preliminary data.</text>
</comment>
<reference evidence="1" key="2">
    <citation type="submission" date="2022-01" db="EMBL/GenBank/DDBJ databases">
        <authorList>
            <person name="Yamashiro T."/>
            <person name="Shiraishi A."/>
            <person name="Satake H."/>
            <person name="Nakayama K."/>
        </authorList>
    </citation>
    <scope>NUCLEOTIDE SEQUENCE</scope>
</reference>
<evidence type="ECO:0000313" key="1">
    <source>
        <dbReference type="EMBL" id="GJT76014.1"/>
    </source>
</evidence>